<name>A0A2M9Z6R2_9LEPT</name>
<proteinExistence type="predicted"/>
<keyword evidence="1" id="KW-0812">Transmembrane</keyword>
<dbReference type="Proteomes" id="UP000231912">
    <property type="component" value="Unassembled WGS sequence"/>
</dbReference>
<keyword evidence="1" id="KW-0472">Membrane</keyword>
<feature type="transmembrane region" description="Helical" evidence="1">
    <location>
        <begin position="12"/>
        <end position="31"/>
    </location>
</feature>
<feature type="transmembrane region" description="Helical" evidence="1">
    <location>
        <begin position="131"/>
        <end position="147"/>
    </location>
</feature>
<keyword evidence="1" id="KW-1133">Transmembrane helix</keyword>
<feature type="transmembrane region" description="Helical" evidence="1">
    <location>
        <begin position="153"/>
        <end position="176"/>
    </location>
</feature>
<comment type="caution">
    <text evidence="2">The sequence shown here is derived from an EMBL/GenBank/DDBJ whole genome shotgun (WGS) entry which is preliminary data.</text>
</comment>
<sequence length="198" mass="22610">MEIVNKILEDLGLILRHIISGIPILIALYCVNPEMLISFECEFGSYYIIVIAVIGVALGNLAYSANRMGLISILEAFIYFIVKFEVIKKCWNCILPLDYAKRVKAEIYSYYRSSPDNNKDFKALIKWRDSASIYMLIAAQSIGLIIYQNPSSLVNYMGLLIVLCVLLVIIAFWSYLLSRLLVVSRIETGDWRFTQNSQ</sequence>
<gene>
    <name evidence="2" type="ORF">CH371_19845</name>
</gene>
<organism evidence="2 3">
    <name type="scientific">Leptospira wolffii</name>
    <dbReference type="NCBI Taxonomy" id="409998"/>
    <lineage>
        <taxon>Bacteria</taxon>
        <taxon>Pseudomonadati</taxon>
        <taxon>Spirochaetota</taxon>
        <taxon>Spirochaetia</taxon>
        <taxon>Leptospirales</taxon>
        <taxon>Leptospiraceae</taxon>
        <taxon>Leptospira</taxon>
    </lineage>
</organism>
<evidence type="ECO:0000256" key="1">
    <source>
        <dbReference type="SAM" id="Phobius"/>
    </source>
</evidence>
<dbReference type="EMBL" id="NPDT01000013">
    <property type="protein sequence ID" value="PJZ64119.1"/>
    <property type="molecule type" value="Genomic_DNA"/>
</dbReference>
<protein>
    <submittedName>
        <fullName evidence="2">Uncharacterized protein</fullName>
    </submittedName>
</protein>
<accession>A0A2M9Z6R2</accession>
<feature type="transmembrane region" description="Helical" evidence="1">
    <location>
        <begin position="43"/>
        <end position="63"/>
    </location>
</feature>
<dbReference type="AlphaFoldDB" id="A0A2M9Z6R2"/>
<evidence type="ECO:0000313" key="2">
    <source>
        <dbReference type="EMBL" id="PJZ64119.1"/>
    </source>
</evidence>
<reference evidence="2 3" key="1">
    <citation type="submission" date="2017-07" db="EMBL/GenBank/DDBJ databases">
        <title>Leptospira spp. isolated from tropical soils.</title>
        <authorList>
            <person name="Thibeaux R."/>
            <person name="Iraola G."/>
            <person name="Ferres I."/>
            <person name="Bierque E."/>
            <person name="Girault D."/>
            <person name="Soupe-Gilbert M.-E."/>
            <person name="Picardeau M."/>
            <person name="Goarant C."/>
        </authorList>
    </citation>
    <scope>NUCLEOTIDE SEQUENCE [LARGE SCALE GENOMIC DNA]</scope>
    <source>
        <strain evidence="2 3">FH2-C-A2</strain>
    </source>
</reference>
<dbReference type="RefSeq" id="WP_100760411.1">
    <property type="nucleotide sequence ID" value="NZ_NPDT01000013.1"/>
</dbReference>
<evidence type="ECO:0000313" key="3">
    <source>
        <dbReference type="Proteomes" id="UP000231912"/>
    </source>
</evidence>